<accession>A0A6A5RBT5</accession>
<proteinExistence type="predicted"/>
<sequence length="235" mass="25318">MCTRTNACQHEAARTIGTTPPSHRPLQVRQKPKSTRAAAQARAKTNPTSSGRGLLYKINKTSRTNRRKNVDFQQHLPPVARAPREVRAAGRGRRKDKRSLSVSTPTPSPTSNSHGGSCDTTKGPVIGKRTSRGVERAAKERFISTYCRFVHSTALRLCTAAYWRARGAGSNGQATGGAGASRARGAAGESSRECGRGSGVRDLGDRLTEERFNACVAALQHNSLLSRKRRGSEVA</sequence>
<evidence type="ECO:0000256" key="1">
    <source>
        <dbReference type="SAM" id="MobiDB-lite"/>
    </source>
</evidence>
<organism evidence="2 3">
    <name type="scientific">Didymella exigua CBS 183.55</name>
    <dbReference type="NCBI Taxonomy" id="1150837"/>
    <lineage>
        <taxon>Eukaryota</taxon>
        <taxon>Fungi</taxon>
        <taxon>Dikarya</taxon>
        <taxon>Ascomycota</taxon>
        <taxon>Pezizomycotina</taxon>
        <taxon>Dothideomycetes</taxon>
        <taxon>Pleosporomycetidae</taxon>
        <taxon>Pleosporales</taxon>
        <taxon>Pleosporineae</taxon>
        <taxon>Didymellaceae</taxon>
        <taxon>Didymella</taxon>
    </lineage>
</organism>
<reference evidence="2" key="1">
    <citation type="journal article" date="2020" name="Stud. Mycol.">
        <title>101 Dothideomycetes genomes: a test case for predicting lifestyles and emergence of pathogens.</title>
        <authorList>
            <person name="Haridas S."/>
            <person name="Albert R."/>
            <person name="Binder M."/>
            <person name="Bloem J."/>
            <person name="Labutti K."/>
            <person name="Salamov A."/>
            <person name="Andreopoulos B."/>
            <person name="Baker S."/>
            <person name="Barry K."/>
            <person name="Bills G."/>
            <person name="Bluhm B."/>
            <person name="Cannon C."/>
            <person name="Castanera R."/>
            <person name="Culley D."/>
            <person name="Daum C."/>
            <person name="Ezra D."/>
            <person name="Gonzalez J."/>
            <person name="Henrissat B."/>
            <person name="Kuo A."/>
            <person name="Liang C."/>
            <person name="Lipzen A."/>
            <person name="Lutzoni F."/>
            <person name="Magnuson J."/>
            <person name="Mondo S."/>
            <person name="Nolan M."/>
            <person name="Ohm R."/>
            <person name="Pangilinan J."/>
            <person name="Park H.-J."/>
            <person name="Ramirez L."/>
            <person name="Alfaro M."/>
            <person name="Sun H."/>
            <person name="Tritt A."/>
            <person name="Yoshinaga Y."/>
            <person name="Zwiers L.-H."/>
            <person name="Turgeon B."/>
            <person name="Goodwin S."/>
            <person name="Spatafora J."/>
            <person name="Crous P."/>
            <person name="Grigoriev I."/>
        </authorList>
    </citation>
    <scope>NUCLEOTIDE SEQUENCE</scope>
    <source>
        <strain evidence="2">CBS 183.55</strain>
    </source>
</reference>
<gene>
    <name evidence="2" type="ORF">M421DRAFT_273816</name>
</gene>
<feature type="region of interest" description="Disordered" evidence="1">
    <location>
        <begin position="169"/>
        <end position="199"/>
    </location>
</feature>
<dbReference type="GeneID" id="54346473"/>
<feature type="region of interest" description="Disordered" evidence="1">
    <location>
        <begin position="1"/>
        <end position="134"/>
    </location>
</feature>
<dbReference type="RefSeq" id="XP_033444910.1">
    <property type="nucleotide sequence ID" value="XM_033588826.1"/>
</dbReference>
<dbReference type="Proteomes" id="UP000800082">
    <property type="component" value="Unassembled WGS sequence"/>
</dbReference>
<dbReference type="EMBL" id="ML978991">
    <property type="protein sequence ID" value="KAF1924658.1"/>
    <property type="molecule type" value="Genomic_DNA"/>
</dbReference>
<feature type="compositionally biased region" description="Low complexity" evidence="1">
    <location>
        <begin position="180"/>
        <end position="189"/>
    </location>
</feature>
<name>A0A6A5RBT5_9PLEO</name>
<evidence type="ECO:0000313" key="2">
    <source>
        <dbReference type="EMBL" id="KAF1924658.1"/>
    </source>
</evidence>
<evidence type="ECO:0000313" key="3">
    <source>
        <dbReference type="Proteomes" id="UP000800082"/>
    </source>
</evidence>
<feature type="compositionally biased region" description="Low complexity" evidence="1">
    <location>
        <begin position="100"/>
        <end position="113"/>
    </location>
</feature>
<dbReference type="AlphaFoldDB" id="A0A6A5RBT5"/>
<protein>
    <submittedName>
        <fullName evidence="2">Uncharacterized protein</fullName>
    </submittedName>
</protein>
<keyword evidence="3" id="KW-1185">Reference proteome</keyword>